<dbReference type="AlphaFoldDB" id="A0A4U5MSK5"/>
<dbReference type="EMBL" id="AZBU02000006">
    <property type="protein sequence ID" value="TKR72706.1"/>
    <property type="molecule type" value="Genomic_DNA"/>
</dbReference>
<sequence length="494" mass="55707">MEVLCTVCDASLPCEAAREAHDRGKKHQKALEDKKRLEDLGKRSIFVRDVPDFAQKPVKTALEAFGMVERVIPSKKAADSGVVVFTTEEGAQAAIEAGQKEIGSIMAKIAPRKMDFASPKKEQTKKPDLTDVFSVIKKGDGYEEQIERIFQRYGLQEKEIIRRREAVAKLERRIREYFNGEPVLVLFGSTITGIGMRNGDVDVTLTFKKSVEELLEDAKEAGTDLRDKATLLASVPAAFRGRRIDPAELGQLTKSERLQIMTRVMNEIRKDREPLSGLAPIHNARTPLLRFSYDSIDFDFTVDNDISASKSRWLREQILVNPSLIQKFLFGIRIWALSNELLDNGQSRGHFNSYMLNLMALHFMVMKAYLKAPEEGQEPMALYRLFREFFSWGVLTKHSDLVHTSGVSYDSLHAGKALGFDPKWDVLNVMDPIDLTHNVTMTVTPQYVSLLKQKMCFSLAKMKKQKTNFAEILSIPGQAAPSPKRKASPSTKHV</sequence>
<dbReference type="OrthoDB" id="407432at2759"/>
<reference evidence="2 3" key="2">
    <citation type="journal article" date="2019" name="G3 (Bethesda)">
        <title>Hybrid Assembly of the Genome of the Entomopathogenic Nematode Steinernema carpocapsae Identifies the X-Chromosome.</title>
        <authorList>
            <person name="Serra L."/>
            <person name="Macchietto M."/>
            <person name="Macias-Munoz A."/>
            <person name="McGill C.J."/>
            <person name="Rodriguez I.M."/>
            <person name="Rodriguez B."/>
            <person name="Murad R."/>
            <person name="Mortazavi A."/>
        </authorList>
    </citation>
    <scope>NUCLEOTIDE SEQUENCE [LARGE SCALE GENOMIC DNA]</scope>
    <source>
        <strain evidence="2 3">ALL</strain>
    </source>
</reference>
<comment type="caution">
    <text evidence="2">The sequence shown here is derived from an EMBL/GenBank/DDBJ whole genome shotgun (WGS) entry which is preliminary data.</text>
</comment>
<accession>A0A4U5MSK5</accession>
<reference evidence="2 3" key="1">
    <citation type="journal article" date="2015" name="Genome Biol.">
        <title>Comparative genomics of Steinernema reveals deeply conserved gene regulatory networks.</title>
        <authorList>
            <person name="Dillman A.R."/>
            <person name="Macchietto M."/>
            <person name="Porter C.F."/>
            <person name="Rogers A."/>
            <person name="Williams B."/>
            <person name="Antoshechkin I."/>
            <person name="Lee M.M."/>
            <person name="Goodwin Z."/>
            <person name="Lu X."/>
            <person name="Lewis E.E."/>
            <person name="Goodrich-Blair H."/>
            <person name="Stock S.P."/>
            <person name="Adams B.J."/>
            <person name="Sternberg P.W."/>
            <person name="Mortazavi A."/>
        </authorList>
    </citation>
    <scope>NUCLEOTIDE SEQUENCE [LARGE SCALE GENOMIC DNA]</scope>
    <source>
        <strain evidence="2 3">ALL</strain>
    </source>
</reference>
<organism evidence="2 3">
    <name type="scientific">Steinernema carpocapsae</name>
    <name type="common">Entomopathogenic nematode</name>
    <dbReference type="NCBI Taxonomy" id="34508"/>
    <lineage>
        <taxon>Eukaryota</taxon>
        <taxon>Metazoa</taxon>
        <taxon>Ecdysozoa</taxon>
        <taxon>Nematoda</taxon>
        <taxon>Chromadorea</taxon>
        <taxon>Rhabditida</taxon>
        <taxon>Tylenchina</taxon>
        <taxon>Panagrolaimomorpha</taxon>
        <taxon>Strongyloidoidea</taxon>
        <taxon>Steinernematidae</taxon>
        <taxon>Steinernema</taxon>
    </lineage>
</organism>
<dbReference type="GO" id="GO:0003676">
    <property type="term" value="F:nucleic acid binding"/>
    <property type="evidence" value="ECO:0007669"/>
    <property type="project" value="InterPro"/>
</dbReference>
<feature type="domain" description="Poly(A) RNA polymerase mitochondrial-like central palm" evidence="1">
    <location>
        <begin position="143"/>
        <end position="314"/>
    </location>
</feature>
<dbReference type="GO" id="GO:1990817">
    <property type="term" value="F:poly(A) RNA polymerase activity"/>
    <property type="evidence" value="ECO:0007669"/>
    <property type="project" value="TreeGrafter"/>
</dbReference>
<dbReference type="Gene3D" id="3.30.460.10">
    <property type="entry name" value="Beta Polymerase, domain 2"/>
    <property type="match status" value="1"/>
</dbReference>
<dbReference type="SUPFAM" id="SSF81301">
    <property type="entry name" value="Nucleotidyltransferase"/>
    <property type="match status" value="1"/>
</dbReference>
<dbReference type="PANTHER" id="PTHR12271">
    <property type="entry name" value="POLY A POLYMERASE CID PAP -RELATED"/>
    <property type="match status" value="1"/>
</dbReference>
<dbReference type="STRING" id="34508.A0A4U5MSK5"/>
<dbReference type="SUPFAM" id="SSF54928">
    <property type="entry name" value="RNA-binding domain, RBD"/>
    <property type="match status" value="1"/>
</dbReference>
<dbReference type="Pfam" id="PF22600">
    <property type="entry name" value="MTPAP-like_central"/>
    <property type="match status" value="1"/>
</dbReference>
<dbReference type="Gene3D" id="1.10.1410.10">
    <property type="match status" value="1"/>
</dbReference>
<dbReference type="InterPro" id="IPR036236">
    <property type="entry name" value="Znf_C2H2_sf"/>
</dbReference>
<dbReference type="InterPro" id="IPR035979">
    <property type="entry name" value="RBD_domain_sf"/>
</dbReference>
<dbReference type="InterPro" id="IPR012677">
    <property type="entry name" value="Nucleotide-bd_a/b_plait_sf"/>
</dbReference>
<evidence type="ECO:0000313" key="3">
    <source>
        <dbReference type="Proteomes" id="UP000298663"/>
    </source>
</evidence>
<name>A0A4U5MSK5_STECR</name>
<evidence type="ECO:0000313" key="2">
    <source>
        <dbReference type="EMBL" id="TKR72706.1"/>
    </source>
</evidence>
<evidence type="ECO:0000259" key="1">
    <source>
        <dbReference type="Pfam" id="PF22600"/>
    </source>
</evidence>
<keyword evidence="3" id="KW-1185">Reference proteome</keyword>
<protein>
    <recommendedName>
        <fullName evidence="1">Poly(A) RNA polymerase mitochondrial-like central palm domain-containing protein</fullName>
    </recommendedName>
</protein>
<dbReference type="Gene3D" id="3.30.70.330">
    <property type="match status" value="1"/>
</dbReference>
<proteinExistence type="predicted"/>
<dbReference type="Gene3D" id="3.30.160.60">
    <property type="entry name" value="Classic Zinc Finger"/>
    <property type="match status" value="1"/>
</dbReference>
<dbReference type="InterPro" id="IPR043519">
    <property type="entry name" value="NT_sf"/>
</dbReference>
<dbReference type="GO" id="GO:0031123">
    <property type="term" value="P:RNA 3'-end processing"/>
    <property type="evidence" value="ECO:0007669"/>
    <property type="project" value="TreeGrafter"/>
</dbReference>
<gene>
    <name evidence="2" type="ORF">L596_020117</name>
</gene>
<dbReference type="SUPFAM" id="SSF57667">
    <property type="entry name" value="beta-beta-alpha zinc fingers"/>
    <property type="match status" value="1"/>
</dbReference>
<dbReference type="SUPFAM" id="SSF81631">
    <property type="entry name" value="PAP/OAS1 substrate-binding domain"/>
    <property type="match status" value="1"/>
</dbReference>
<dbReference type="PANTHER" id="PTHR12271:SF127">
    <property type="entry name" value="SPECKLE TARGETED PIP5K1A-REGULATED POLY(A) POLYMERASE"/>
    <property type="match status" value="1"/>
</dbReference>
<dbReference type="InterPro" id="IPR054708">
    <property type="entry name" value="MTPAP-like_central"/>
</dbReference>
<dbReference type="Proteomes" id="UP000298663">
    <property type="component" value="Unassembled WGS sequence"/>
</dbReference>